<dbReference type="GO" id="GO:0003677">
    <property type="term" value="F:DNA binding"/>
    <property type="evidence" value="ECO:0007669"/>
    <property type="project" value="InterPro"/>
</dbReference>
<dbReference type="EMBL" id="FNEM01000007">
    <property type="protein sequence ID" value="SDJ34430.1"/>
    <property type="molecule type" value="Genomic_DNA"/>
</dbReference>
<evidence type="ECO:0000313" key="1">
    <source>
        <dbReference type="EMBL" id="SDJ34430.1"/>
    </source>
</evidence>
<dbReference type="Gene3D" id="1.10.10.10">
    <property type="entry name" value="Winged helix-like DNA-binding domain superfamily/Winged helix DNA-binding domain"/>
    <property type="match status" value="1"/>
</dbReference>
<sequence length="230" mass="25793">MKTIIDKNLCTLSKEFGANSCLVYICLNDPKYHNINLSMTGEEIGLIVSSNHNAVNTFKTQHTNKEDLQADRIKSGSRRIVEHDDSFTAIYKESLAIDIVLLFAPKLKAKFVFYSKEPFTRDLSANIELINAKLLQAVISINNSHKFIRQSLMSMGLINCKTVDIITLVSAGYSREEVAEKLNLSVSGVDYYIEIAKLSFEANTLSELVYSASKYGLLRVSLEEGDKHEN</sequence>
<dbReference type="InterPro" id="IPR016032">
    <property type="entry name" value="Sig_transdc_resp-reg_C-effctor"/>
</dbReference>
<proteinExistence type="predicted"/>
<dbReference type="RefSeq" id="WP_090365138.1">
    <property type="nucleotide sequence ID" value="NZ_FNEM01000007.1"/>
</dbReference>
<dbReference type="Proteomes" id="UP000199527">
    <property type="component" value="Unassembled WGS sequence"/>
</dbReference>
<dbReference type="SUPFAM" id="SSF46894">
    <property type="entry name" value="C-terminal effector domain of the bipartite response regulators"/>
    <property type="match status" value="1"/>
</dbReference>
<evidence type="ECO:0008006" key="3">
    <source>
        <dbReference type="Google" id="ProtNLM"/>
    </source>
</evidence>
<organism evidence="1 2">
    <name type="scientific">Ferrimonas sediminum</name>
    <dbReference type="NCBI Taxonomy" id="718193"/>
    <lineage>
        <taxon>Bacteria</taxon>
        <taxon>Pseudomonadati</taxon>
        <taxon>Pseudomonadota</taxon>
        <taxon>Gammaproteobacteria</taxon>
        <taxon>Alteromonadales</taxon>
        <taxon>Ferrimonadaceae</taxon>
        <taxon>Ferrimonas</taxon>
    </lineage>
</organism>
<dbReference type="InterPro" id="IPR036388">
    <property type="entry name" value="WH-like_DNA-bd_sf"/>
</dbReference>
<accession>A0A1G8T119</accession>
<keyword evidence="2" id="KW-1185">Reference proteome</keyword>
<dbReference type="AlphaFoldDB" id="A0A1G8T119"/>
<name>A0A1G8T119_9GAMM</name>
<evidence type="ECO:0000313" key="2">
    <source>
        <dbReference type="Proteomes" id="UP000199527"/>
    </source>
</evidence>
<reference evidence="2" key="1">
    <citation type="submission" date="2016-10" db="EMBL/GenBank/DDBJ databases">
        <authorList>
            <person name="Varghese N."/>
            <person name="Submissions S."/>
        </authorList>
    </citation>
    <scope>NUCLEOTIDE SEQUENCE [LARGE SCALE GENOMIC DNA]</scope>
    <source>
        <strain evidence="2">DSM 23317</strain>
    </source>
</reference>
<gene>
    <name evidence="1" type="ORF">SAMN04488540_10755</name>
</gene>
<dbReference type="GO" id="GO:0006355">
    <property type="term" value="P:regulation of DNA-templated transcription"/>
    <property type="evidence" value="ECO:0007669"/>
    <property type="project" value="InterPro"/>
</dbReference>
<protein>
    <recommendedName>
        <fullName evidence="3">Regulatory protein, luxR family</fullName>
    </recommendedName>
</protein>